<evidence type="ECO:0000313" key="2">
    <source>
        <dbReference type="Proteomes" id="UP001241758"/>
    </source>
</evidence>
<comment type="caution">
    <text evidence="1">The sequence shown here is derived from an EMBL/GenBank/DDBJ whole genome shotgun (WGS) entry which is preliminary data.</text>
</comment>
<keyword evidence="2" id="KW-1185">Reference proteome</keyword>
<dbReference type="Proteomes" id="UP001241758">
    <property type="component" value="Unassembled WGS sequence"/>
</dbReference>
<name>A0ABT6X2I8_9ACTN</name>
<proteinExistence type="predicted"/>
<dbReference type="EMBL" id="JASCTH010000079">
    <property type="protein sequence ID" value="MDI6106071.1"/>
    <property type="molecule type" value="Genomic_DNA"/>
</dbReference>
<accession>A0ABT6X2I8</accession>
<reference evidence="1 2" key="1">
    <citation type="submission" date="2023-05" db="EMBL/GenBank/DDBJ databases">
        <title>Actinoplanes sp. NEAU-A12 genome sequencing.</title>
        <authorList>
            <person name="Wang Z.-S."/>
        </authorList>
    </citation>
    <scope>NUCLEOTIDE SEQUENCE [LARGE SCALE GENOMIC DNA]</scope>
    <source>
        <strain evidence="1 2">NEAU-A12</strain>
    </source>
</reference>
<protein>
    <submittedName>
        <fullName evidence="1">Uncharacterized protein</fullName>
    </submittedName>
</protein>
<feature type="non-terminal residue" evidence="1">
    <location>
        <position position="1"/>
    </location>
</feature>
<organism evidence="1 2">
    <name type="scientific">Actinoplanes sandaracinus</name>
    <dbReference type="NCBI Taxonomy" id="3045177"/>
    <lineage>
        <taxon>Bacteria</taxon>
        <taxon>Bacillati</taxon>
        <taxon>Actinomycetota</taxon>
        <taxon>Actinomycetes</taxon>
        <taxon>Micromonosporales</taxon>
        <taxon>Micromonosporaceae</taxon>
        <taxon>Actinoplanes</taxon>
    </lineage>
</organism>
<gene>
    <name evidence="1" type="ORF">QLQ12_46685</name>
</gene>
<evidence type="ECO:0000313" key="1">
    <source>
        <dbReference type="EMBL" id="MDI6106071.1"/>
    </source>
</evidence>
<sequence>AVLGTSTTGMRAKDVCLALDIEPLHKNVEGTRAKLKRLVNRNLVTESETGIFTLAPKRT</sequence>